<feature type="domain" description="Response regulatory" evidence="18">
    <location>
        <begin position="1134"/>
        <end position="1249"/>
    </location>
</feature>
<dbReference type="GO" id="GO:0032259">
    <property type="term" value="P:methylation"/>
    <property type="evidence" value="ECO:0007669"/>
    <property type="project" value="UniProtKB-KW"/>
</dbReference>
<keyword evidence="9" id="KW-0547">Nucleotide-binding</keyword>
<dbReference type="SUPFAM" id="SSF52172">
    <property type="entry name" value="CheY-like"/>
    <property type="match status" value="1"/>
</dbReference>
<dbReference type="PRINTS" id="PR00996">
    <property type="entry name" value="CHERMTFRASE"/>
</dbReference>
<keyword evidence="4 15" id="KW-0597">Phosphoprotein</keyword>
<protein>
    <submittedName>
        <fullName evidence="21">Two-component system, chemotaxis family, CheB/CheR fusion protein</fullName>
    </submittedName>
</protein>
<dbReference type="SUPFAM" id="SSF53335">
    <property type="entry name" value="S-adenosyl-L-methionine-dependent methyltransferases"/>
    <property type="match status" value="1"/>
</dbReference>
<dbReference type="InterPro" id="IPR000780">
    <property type="entry name" value="CheR_MeTrfase"/>
</dbReference>
<feature type="active site" evidence="14">
    <location>
        <position position="144"/>
    </location>
</feature>
<dbReference type="InterPro" id="IPR005467">
    <property type="entry name" value="His_kinase_dom"/>
</dbReference>
<dbReference type="Pfam" id="PF01339">
    <property type="entry name" value="CheB_methylest"/>
    <property type="match status" value="1"/>
</dbReference>
<dbReference type="InterPro" id="IPR035909">
    <property type="entry name" value="CheB_C"/>
</dbReference>
<dbReference type="InterPro" id="IPR022642">
    <property type="entry name" value="CheR_C"/>
</dbReference>
<evidence type="ECO:0000256" key="13">
    <source>
        <dbReference type="ARBA" id="ARBA00023136"/>
    </source>
</evidence>
<comment type="catalytic activity">
    <reaction evidence="2">
        <text>L-glutamyl-[protein] + S-adenosyl-L-methionine = [protein]-L-glutamate 5-O-methyl ester + S-adenosyl-L-homocysteine</text>
        <dbReference type="Rhea" id="RHEA:24452"/>
        <dbReference type="Rhea" id="RHEA-COMP:10208"/>
        <dbReference type="Rhea" id="RHEA-COMP:10311"/>
        <dbReference type="ChEBI" id="CHEBI:29973"/>
        <dbReference type="ChEBI" id="CHEBI:57856"/>
        <dbReference type="ChEBI" id="CHEBI:59789"/>
        <dbReference type="ChEBI" id="CHEBI:82795"/>
        <dbReference type="EC" id="2.1.1.80"/>
    </reaction>
</comment>
<evidence type="ECO:0000256" key="6">
    <source>
        <dbReference type="ARBA" id="ARBA00022679"/>
    </source>
</evidence>
<dbReference type="CDD" id="cd17546">
    <property type="entry name" value="REC_hyHK_CKI1_RcsC-like"/>
    <property type="match status" value="1"/>
</dbReference>
<evidence type="ECO:0000256" key="14">
    <source>
        <dbReference type="PROSITE-ProRule" id="PRU00050"/>
    </source>
</evidence>
<dbReference type="InterPro" id="IPR003661">
    <property type="entry name" value="HisK_dim/P_dom"/>
</dbReference>
<dbReference type="Pfam" id="PF00512">
    <property type="entry name" value="HisKA"/>
    <property type="match status" value="1"/>
</dbReference>
<dbReference type="Pfam" id="PF02518">
    <property type="entry name" value="HATPase_c"/>
    <property type="match status" value="1"/>
</dbReference>
<dbReference type="InterPro" id="IPR011006">
    <property type="entry name" value="CheY-like_superfamily"/>
</dbReference>
<dbReference type="Pfam" id="PF00072">
    <property type="entry name" value="Response_reg"/>
    <property type="match status" value="1"/>
</dbReference>
<dbReference type="SUPFAM" id="SSF55785">
    <property type="entry name" value="PYP-like sensor domain (PAS domain)"/>
    <property type="match status" value="1"/>
</dbReference>
<evidence type="ECO:0000256" key="16">
    <source>
        <dbReference type="SAM" id="MobiDB-lite"/>
    </source>
</evidence>
<dbReference type="FunFam" id="1.10.287.130:FF:000004">
    <property type="entry name" value="Ethylene receptor 1"/>
    <property type="match status" value="1"/>
</dbReference>
<dbReference type="SMART" id="SM00387">
    <property type="entry name" value="HATPase_c"/>
    <property type="match status" value="1"/>
</dbReference>
<keyword evidence="14" id="KW-0378">Hydrolase</keyword>
<evidence type="ECO:0000256" key="1">
    <source>
        <dbReference type="ARBA" id="ARBA00000085"/>
    </source>
</evidence>
<dbReference type="InterPro" id="IPR022641">
    <property type="entry name" value="CheR_N"/>
</dbReference>
<feature type="domain" description="Histidine kinase" evidence="17">
    <location>
        <begin position="891"/>
        <end position="1112"/>
    </location>
</feature>
<dbReference type="PROSITE" id="PS50110">
    <property type="entry name" value="RESPONSE_REGULATORY"/>
    <property type="match status" value="1"/>
</dbReference>
<dbReference type="Pfam" id="PF01739">
    <property type="entry name" value="CheR"/>
    <property type="match status" value="1"/>
</dbReference>
<dbReference type="SUPFAM" id="SSF47384">
    <property type="entry name" value="Homodimeric domain of signal transducing histidine kinase"/>
    <property type="match status" value="1"/>
</dbReference>
<evidence type="ECO:0000256" key="11">
    <source>
        <dbReference type="ARBA" id="ARBA00022840"/>
    </source>
</evidence>
<dbReference type="Pfam" id="PF03705">
    <property type="entry name" value="CheR_N"/>
    <property type="match status" value="1"/>
</dbReference>
<keyword evidence="5" id="KW-0489">Methyltransferase</keyword>
<evidence type="ECO:0000259" key="17">
    <source>
        <dbReference type="PROSITE" id="PS50109"/>
    </source>
</evidence>
<keyword evidence="6" id="KW-0808">Transferase</keyword>
<comment type="catalytic activity">
    <reaction evidence="1">
        <text>ATP + protein L-histidine = ADP + protein N-phospho-L-histidine.</text>
        <dbReference type="EC" id="2.7.13.3"/>
    </reaction>
</comment>
<keyword evidence="7" id="KW-0949">S-adenosyl-L-methionine</keyword>
<dbReference type="SMART" id="SM00138">
    <property type="entry name" value="MeTrc"/>
    <property type="match status" value="1"/>
</dbReference>
<dbReference type="PROSITE" id="PS50123">
    <property type="entry name" value="CHER"/>
    <property type="match status" value="1"/>
</dbReference>
<name>A0A1G6H1W8_9BACT</name>
<dbReference type="Gene3D" id="3.40.50.150">
    <property type="entry name" value="Vaccinia Virus protein VP39"/>
    <property type="match status" value="1"/>
</dbReference>
<evidence type="ECO:0000256" key="12">
    <source>
        <dbReference type="ARBA" id="ARBA00022989"/>
    </source>
</evidence>
<dbReference type="RefSeq" id="WP_092435388.1">
    <property type="nucleotide sequence ID" value="NZ_FMYP01000006.1"/>
</dbReference>
<dbReference type="GO" id="GO:0000155">
    <property type="term" value="F:phosphorelay sensor kinase activity"/>
    <property type="evidence" value="ECO:0007669"/>
    <property type="project" value="InterPro"/>
</dbReference>
<keyword evidence="12" id="KW-1133">Transmembrane helix</keyword>
<dbReference type="CDD" id="cd00082">
    <property type="entry name" value="HisKA"/>
    <property type="match status" value="1"/>
</dbReference>
<dbReference type="PROSITE" id="PS50109">
    <property type="entry name" value="HIS_KIN"/>
    <property type="match status" value="1"/>
</dbReference>
<dbReference type="Gene3D" id="1.10.287.130">
    <property type="match status" value="1"/>
</dbReference>
<dbReference type="GO" id="GO:0005737">
    <property type="term" value="C:cytoplasm"/>
    <property type="evidence" value="ECO:0007669"/>
    <property type="project" value="InterPro"/>
</dbReference>
<dbReference type="GO" id="GO:0008983">
    <property type="term" value="F:protein-glutamate O-methyltransferase activity"/>
    <property type="evidence" value="ECO:0007669"/>
    <property type="project" value="UniProtKB-EC"/>
</dbReference>
<dbReference type="InterPro" id="IPR035965">
    <property type="entry name" value="PAS-like_dom_sf"/>
</dbReference>
<feature type="compositionally biased region" description="Low complexity" evidence="16">
    <location>
        <begin position="685"/>
        <end position="704"/>
    </location>
</feature>
<dbReference type="InterPro" id="IPR036097">
    <property type="entry name" value="HisK_dim/P_sf"/>
</dbReference>
<dbReference type="SUPFAM" id="SSF55874">
    <property type="entry name" value="ATPase domain of HSP90 chaperone/DNA topoisomerase II/histidine kinase"/>
    <property type="match status" value="1"/>
</dbReference>
<dbReference type="PANTHER" id="PTHR24422">
    <property type="entry name" value="CHEMOTAXIS PROTEIN METHYLTRANSFERASE"/>
    <property type="match status" value="1"/>
</dbReference>
<dbReference type="InterPro" id="IPR036890">
    <property type="entry name" value="HATPase_C_sf"/>
</dbReference>
<keyword evidence="14" id="KW-0145">Chemotaxis</keyword>
<evidence type="ECO:0000256" key="2">
    <source>
        <dbReference type="ARBA" id="ARBA00001541"/>
    </source>
</evidence>
<dbReference type="Gene3D" id="3.40.50.2300">
    <property type="match status" value="1"/>
</dbReference>
<evidence type="ECO:0000259" key="20">
    <source>
        <dbReference type="PROSITE" id="PS50123"/>
    </source>
</evidence>
<dbReference type="GO" id="GO:0005524">
    <property type="term" value="F:ATP binding"/>
    <property type="evidence" value="ECO:0007669"/>
    <property type="project" value="UniProtKB-KW"/>
</dbReference>
<dbReference type="InterPro" id="IPR003594">
    <property type="entry name" value="HATPase_dom"/>
</dbReference>
<dbReference type="GO" id="GO:0000156">
    <property type="term" value="F:phosphorelay response regulator activity"/>
    <property type="evidence" value="ECO:0007669"/>
    <property type="project" value="InterPro"/>
</dbReference>
<keyword evidence="13" id="KW-0472">Membrane</keyword>
<dbReference type="GO" id="GO:0016020">
    <property type="term" value="C:membrane"/>
    <property type="evidence" value="ECO:0007669"/>
    <property type="project" value="UniProtKB-SubCell"/>
</dbReference>
<dbReference type="GO" id="GO:0006935">
    <property type="term" value="P:chemotaxis"/>
    <property type="evidence" value="ECO:0007669"/>
    <property type="project" value="UniProtKB-UniRule"/>
</dbReference>
<evidence type="ECO:0000256" key="5">
    <source>
        <dbReference type="ARBA" id="ARBA00022603"/>
    </source>
</evidence>
<dbReference type="FunFam" id="3.30.565.10:FF:000010">
    <property type="entry name" value="Sensor histidine kinase RcsC"/>
    <property type="match status" value="1"/>
</dbReference>
<dbReference type="Gene3D" id="3.30.450.20">
    <property type="entry name" value="PAS domain"/>
    <property type="match status" value="1"/>
</dbReference>
<comment type="subcellular location">
    <subcellularLocation>
        <location evidence="3">Membrane</location>
    </subcellularLocation>
</comment>
<gene>
    <name evidence="21" type="ORF">SAMN05216323_100610</name>
</gene>
<dbReference type="Gene3D" id="3.30.565.10">
    <property type="entry name" value="Histidine kinase-like ATPase, C-terminal domain"/>
    <property type="match status" value="1"/>
</dbReference>
<dbReference type="GO" id="GO:0008984">
    <property type="term" value="F:protein-glutamate methylesterase activity"/>
    <property type="evidence" value="ECO:0007669"/>
    <property type="project" value="InterPro"/>
</dbReference>
<evidence type="ECO:0000259" key="18">
    <source>
        <dbReference type="PROSITE" id="PS50110"/>
    </source>
</evidence>
<feature type="region of interest" description="Disordered" evidence="16">
    <location>
        <begin position="682"/>
        <end position="712"/>
    </location>
</feature>
<dbReference type="InterPro" id="IPR029063">
    <property type="entry name" value="SAM-dependent_MTases_sf"/>
</dbReference>
<accession>A0A1G6H1W8</accession>
<evidence type="ECO:0000256" key="8">
    <source>
        <dbReference type="ARBA" id="ARBA00022692"/>
    </source>
</evidence>
<dbReference type="SUPFAM" id="SSF47757">
    <property type="entry name" value="Chemotaxis receptor methyltransferase CheR, N-terminal domain"/>
    <property type="match status" value="1"/>
</dbReference>
<sequence>MDAAKKDKIKPPATPQYFPVIGVGASAGGLDAFKQLLTAIPENSGMAYVLVQHLDPSHESMLPEILSRSTKIPVHEITDDIHLAPNHIYIIPSNKILTSTDGVLKLTNRDKKIINLSIDIFFTSLAGVHKEFAAGVVLSGTGSDGTLGLKSIKEHGGISIAQTEESAAYDSMPQSAINAGVVDFVLPPNEIPAQLAQVFSSYKANPLFKEEEEQLPKDDEAAFKQILSLLRLRSGVDFTYYKQPTFHRRIARRIAIVKKKDLADYLNFLRSDKAEQDALFLDVLIPVTSFFRDPKTFSTLTDTVFPALFKNKPYDEPIRMWIAGCSTGEEAFSIAICLYEFLKEKLSFTKIQIFASDISEDAIKKARSAVYTKADVQMLTDAQLKNYFVKTRSGYEVSKLIRDMCIFAPHNFLKDPPFAKMDLISCRNVLIYMDTFLQKKALTVFHYALKENGFLLLGKSESTSPASELFSQFNKHEKIYSPKPVPGRFIHVTNERKEKMVAAKDKTVTNPDSVYTDFRKSAEAILLSKFTPASVVVNEQMDIVHIHGIITPFLEAPQGKPSFNLLKMAREGLSFELRNALHKAKSSGVSVIKENIPINITNDEVGHDNKSLVTIEIIPLTNMVDLHYLILFTKTAVAATRCTSGGSTKRKKDEAQLLYQQLEKELAQTREDMRSITEDMEAANEELQSSNEEMQSSNEEMQSLNEELETSKEELQSTNEELIIINQELIDKQEQLNNTRLYAEAIVSTVRHPLIILDKALRIKSANDSFYNKFNATEQDTEGKLFYEIQNRQWDDHAIRLLLENILVKRERLTDFEIILKFPELGTRTMLMNARQLVNEKTSQQLILLAIEDITVQKNFEEELIKAKNIAENATDVAECARKAKQQFLANMSHEIRTPMNAIVGFSKVLLKADMSAKHKEYVQAIKTSGDTLIVLINDILDLAKVDAGKIVFEHKPFKLAASISTLLHMFEVTMQEKNLKLVKLYDKNIPAVVVGDSARLHQIILNLMGNAVKFTKAGQISVAVRLVHQDRENAIISFEFTDTGIGITDDNLELIFETFQQAKNTTSGTFGGTGLGLAIVKQLVEKQGGTISVTSKVNEGSTFSFILTFQKTNVEIQSETVTEELGRGTQNIKILVAEDVMLNQLLIRTILDDFKFECDIVANGKFAIEKLQTNAYDIILMDLHMPEMDGFAATKHIRNTMHSTIPIIALTADVTTVDVPKCQAIGMNDYIAKPIDEQLLYRKIVDLLKVKNDAS</sequence>
<keyword evidence="11" id="KW-0067">ATP-binding</keyword>
<evidence type="ECO:0000256" key="10">
    <source>
        <dbReference type="ARBA" id="ARBA00022777"/>
    </source>
</evidence>
<dbReference type="InterPro" id="IPR036804">
    <property type="entry name" value="CheR_N_sf"/>
</dbReference>
<dbReference type="PANTHER" id="PTHR24422:SF27">
    <property type="entry name" value="PROTEIN-GLUTAMATE O-METHYLTRANSFERASE"/>
    <property type="match status" value="1"/>
</dbReference>
<feature type="domain" description="CheB-type methylesterase" evidence="19">
    <location>
        <begin position="12"/>
        <end position="202"/>
    </location>
</feature>
<feature type="modified residue" description="4-aspartylphosphate" evidence="15">
    <location>
        <position position="1183"/>
    </location>
</feature>
<dbReference type="STRING" id="1640674.SAMN05216323_100610"/>
<keyword evidence="22" id="KW-1185">Reference proteome</keyword>
<evidence type="ECO:0000256" key="3">
    <source>
        <dbReference type="ARBA" id="ARBA00004370"/>
    </source>
</evidence>
<evidence type="ECO:0000256" key="15">
    <source>
        <dbReference type="PROSITE-ProRule" id="PRU00169"/>
    </source>
</evidence>
<evidence type="ECO:0000313" key="22">
    <source>
        <dbReference type="Proteomes" id="UP000199452"/>
    </source>
</evidence>
<organism evidence="21 22">
    <name type="scientific">Williamwhitmania taraxaci</name>
    <dbReference type="NCBI Taxonomy" id="1640674"/>
    <lineage>
        <taxon>Bacteria</taxon>
        <taxon>Pseudomonadati</taxon>
        <taxon>Bacteroidota</taxon>
        <taxon>Bacteroidia</taxon>
        <taxon>Bacteroidales</taxon>
        <taxon>Williamwhitmaniaceae</taxon>
        <taxon>Williamwhitmania</taxon>
    </lineage>
</organism>
<evidence type="ECO:0000313" key="21">
    <source>
        <dbReference type="EMBL" id="SDB88143.1"/>
    </source>
</evidence>
<reference evidence="21 22" key="1">
    <citation type="submission" date="2016-09" db="EMBL/GenBank/DDBJ databases">
        <authorList>
            <person name="Capua I."/>
            <person name="De Benedictis P."/>
            <person name="Joannis T."/>
            <person name="Lombin L.H."/>
            <person name="Cattoli G."/>
        </authorList>
    </citation>
    <scope>NUCLEOTIDE SEQUENCE [LARGE SCALE GENOMIC DNA]</scope>
    <source>
        <strain evidence="21 22">A7P-90m</strain>
    </source>
</reference>
<dbReference type="AlphaFoldDB" id="A0A1G6H1W8"/>
<dbReference type="OrthoDB" id="9796457at2"/>
<evidence type="ECO:0000256" key="9">
    <source>
        <dbReference type="ARBA" id="ARBA00022741"/>
    </source>
</evidence>
<dbReference type="EMBL" id="FMYP01000006">
    <property type="protein sequence ID" value="SDB88143.1"/>
    <property type="molecule type" value="Genomic_DNA"/>
</dbReference>
<dbReference type="PROSITE" id="PS50122">
    <property type="entry name" value="CHEB"/>
    <property type="match status" value="1"/>
</dbReference>
<dbReference type="Gene3D" id="1.10.155.10">
    <property type="entry name" value="Chemotaxis receptor methyltransferase CheR, N-terminal domain"/>
    <property type="match status" value="1"/>
</dbReference>
<evidence type="ECO:0000256" key="7">
    <source>
        <dbReference type="ARBA" id="ARBA00022691"/>
    </source>
</evidence>
<proteinExistence type="predicted"/>
<dbReference type="InterPro" id="IPR050903">
    <property type="entry name" value="Bact_Chemotaxis_MeTrfase"/>
</dbReference>
<evidence type="ECO:0000256" key="4">
    <source>
        <dbReference type="ARBA" id="ARBA00022553"/>
    </source>
</evidence>
<keyword evidence="10" id="KW-0418">Kinase</keyword>
<evidence type="ECO:0000259" key="19">
    <source>
        <dbReference type="PROSITE" id="PS50122"/>
    </source>
</evidence>
<feature type="domain" description="CheR-type methyltransferase" evidence="20">
    <location>
        <begin position="220"/>
        <end position="474"/>
    </location>
</feature>
<dbReference type="Gene3D" id="3.40.50.180">
    <property type="entry name" value="Methylesterase CheB, C-terminal domain"/>
    <property type="match status" value="1"/>
</dbReference>
<keyword evidence="8" id="KW-0812">Transmembrane</keyword>
<dbReference type="Proteomes" id="UP000199452">
    <property type="component" value="Unassembled WGS sequence"/>
</dbReference>
<dbReference type="InterPro" id="IPR000673">
    <property type="entry name" value="Sig_transdc_resp-reg_Me-estase"/>
</dbReference>
<feature type="active site" evidence="14">
    <location>
        <position position="26"/>
    </location>
</feature>
<feature type="active site" evidence="14">
    <location>
        <position position="53"/>
    </location>
</feature>
<dbReference type="CDD" id="cd16434">
    <property type="entry name" value="CheB-CheR_fusion"/>
    <property type="match status" value="1"/>
</dbReference>
<dbReference type="SMART" id="SM00388">
    <property type="entry name" value="HisKA"/>
    <property type="match status" value="1"/>
</dbReference>
<dbReference type="SMART" id="SM00448">
    <property type="entry name" value="REC"/>
    <property type="match status" value="1"/>
</dbReference>
<dbReference type="InterPro" id="IPR001789">
    <property type="entry name" value="Sig_transdc_resp-reg_receiver"/>
</dbReference>
<dbReference type="SUPFAM" id="SSF52738">
    <property type="entry name" value="Methylesterase CheB, C-terminal domain"/>
    <property type="match status" value="1"/>
</dbReference>